<dbReference type="Proteomes" id="UP001596958">
    <property type="component" value="Unassembled WGS sequence"/>
</dbReference>
<sequence length="285" mass="30736">MKKALVLGIICLAAQTVFAQQTLKLSVKYLPMQNYATTYKMDMDMKMSIGDEATAQALKAAGQPSNMVMKMNMAMAVDMATQAINAKKEVPFTATYTDFAMNGSMNGQALPLPQTSIKGIGFLGHYSNDTKKLAVDGIKGDTTNAAAKASAQEQLSQIFNQYSFPEATLKVGESFEQNMPISLPVGAGSTEVMTKIKYTLKEIKANEAIFDLNQVLDMTMDLPQNAGKMTMNGTGKGSMIYNIAAAFPVRFAIDMDFGFKMNTAGTPISGNMKGVSLTEVKVTKK</sequence>
<name>A0ABW2Z090_9SPHI</name>
<accession>A0ABW2Z090</accession>
<dbReference type="RefSeq" id="WP_377102472.1">
    <property type="nucleotide sequence ID" value="NZ_JBHTHU010000022.1"/>
</dbReference>
<feature type="signal peptide" evidence="1">
    <location>
        <begin position="1"/>
        <end position="19"/>
    </location>
</feature>
<keyword evidence="3" id="KW-1185">Reference proteome</keyword>
<protein>
    <recommendedName>
        <fullName evidence="4">DUF3108 domain-containing protein</fullName>
    </recommendedName>
</protein>
<evidence type="ECO:0000313" key="2">
    <source>
        <dbReference type="EMBL" id="MFD0752126.1"/>
    </source>
</evidence>
<reference evidence="3" key="1">
    <citation type="journal article" date="2019" name="Int. J. Syst. Evol. Microbiol.">
        <title>The Global Catalogue of Microorganisms (GCM) 10K type strain sequencing project: providing services to taxonomists for standard genome sequencing and annotation.</title>
        <authorList>
            <consortium name="The Broad Institute Genomics Platform"/>
            <consortium name="The Broad Institute Genome Sequencing Center for Infectious Disease"/>
            <person name="Wu L."/>
            <person name="Ma J."/>
        </authorList>
    </citation>
    <scope>NUCLEOTIDE SEQUENCE [LARGE SCALE GENOMIC DNA]</scope>
    <source>
        <strain evidence="3">CCUG 63418</strain>
    </source>
</reference>
<organism evidence="2 3">
    <name type="scientific">Mucilaginibacter calamicampi</name>
    <dbReference type="NCBI Taxonomy" id="1302352"/>
    <lineage>
        <taxon>Bacteria</taxon>
        <taxon>Pseudomonadati</taxon>
        <taxon>Bacteroidota</taxon>
        <taxon>Sphingobacteriia</taxon>
        <taxon>Sphingobacteriales</taxon>
        <taxon>Sphingobacteriaceae</taxon>
        <taxon>Mucilaginibacter</taxon>
    </lineage>
</organism>
<evidence type="ECO:0008006" key="4">
    <source>
        <dbReference type="Google" id="ProtNLM"/>
    </source>
</evidence>
<comment type="caution">
    <text evidence="2">The sequence shown here is derived from an EMBL/GenBank/DDBJ whole genome shotgun (WGS) entry which is preliminary data.</text>
</comment>
<proteinExistence type="predicted"/>
<keyword evidence="1" id="KW-0732">Signal</keyword>
<feature type="chain" id="PRO_5047343980" description="DUF3108 domain-containing protein" evidence="1">
    <location>
        <begin position="20"/>
        <end position="285"/>
    </location>
</feature>
<evidence type="ECO:0000313" key="3">
    <source>
        <dbReference type="Proteomes" id="UP001596958"/>
    </source>
</evidence>
<evidence type="ECO:0000256" key="1">
    <source>
        <dbReference type="SAM" id="SignalP"/>
    </source>
</evidence>
<gene>
    <name evidence="2" type="ORF">ACFQZS_18370</name>
</gene>
<dbReference type="EMBL" id="JBHTHU010000022">
    <property type="protein sequence ID" value="MFD0752126.1"/>
    <property type="molecule type" value="Genomic_DNA"/>
</dbReference>